<reference evidence="4 5" key="1">
    <citation type="journal article" date="2018" name="Nat. Genet.">
        <title>The Rosa genome provides new insights in the design of modern roses.</title>
        <authorList>
            <person name="Bendahmane M."/>
        </authorList>
    </citation>
    <scope>NUCLEOTIDE SEQUENCE [LARGE SCALE GENOMIC DNA]</scope>
    <source>
        <strain evidence="5">cv. Old Blush</strain>
    </source>
</reference>
<keyword evidence="5" id="KW-1185">Reference proteome</keyword>
<protein>
    <submittedName>
        <fullName evidence="4">Putative vinorine synthase</fullName>
        <ecNumber evidence="4">2.3.1.160</ecNumber>
    </submittedName>
</protein>
<dbReference type="Pfam" id="PF02458">
    <property type="entry name" value="Transferase"/>
    <property type="match status" value="1"/>
</dbReference>
<dbReference type="Gramene" id="PRQ40049">
    <property type="protein sequence ID" value="PRQ40049"/>
    <property type="gene ID" value="RchiOBHm_Chr4g0431851"/>
</dbReference>
<accession>A0A2P6R0Z9</accession>
<gene>
    <name evidence="4" type="ORF">RchiOBHm_Chr4g0431851</name>
</gene>
<dbReference type="OMA" id="FKSTFVW"/>
<dbReference type="STRING" id="74649.A0A2P6R0Z9"/>
<dbReference type="PANTHER" id="PTHR31623:SF46">
    <property type="entry name" value="VINORINE SYNTHASE-LIKE"/>
    <property type="match status" value="1"/>
</dbReference>
<evidence type="ECO:0000313" key="5">
    <source>
        <dbReference type="Proteomes" id="UP000238479"/>
    </source>
</evidence>
<proteinExistence type="inferred from homology"/>
<dbReference type="InterPro" id="IPR023213">
    <property type="entry name" value="CAT-like_dom_sf"/>
</dbReference>
<evidence type="ECO:0000313" key="4">
    <source>
        <dbReference type="EMBL" id="PRQ40049.1"/>
    </source>
</evidence>
<name>A0A2P6R0Z9_ROSCH</name>
<dbReference type="AlphaFoldDB" id="A0A2P6R0Z9"/>
<dbReference type="Gene3D" id="3.30.559.10">
    <property type="entry name" value="Chloramphenicol acetyltransferase-like domain"/>
    <property type="match status" value="2"/>
</dbReference>
<sequence>MGIMKFEAEVISKQIITPSSPTPDHLRHYQFSFLDQISPPVYNPLLLFYEFNAKTQPNITEISNHLKNSLAKVLTLFYPLAGRLQGNQYVDCNDNGIPYLEAKVNCKLSDVLDNPIPGELNKLMPFELDDVANKYALGVQLNIFECGGFAIAQCLSHKLADGLSYFTFSKIWAATARGEPKIAHPQFISATLFPPKNLSGYDARTGITRNKVTKRFVFSASNIEELRKDQAHKALTRPSRVEALSSFILSRFVEATKDIGSADKFYRVVHAVNLRPRFDPPLPHHSFGNLYRVAMTAPLQISSREPYHGIREVISKIDNEYVSKLQKGDEHLSSIKTYAKSFAKGEQVTISFSSYCRFPLYDNDFGWGSPTWVGSPALTFKNLVNFMDTKEGGGIEAYISLEEEVMTKFESDVELLAYVSPSAVPNV</sequence>
<evidence type="ECO:0000256" key="1">
    <source>
        <dbReference type="ARBA" id="ARBA00009861"/>
    </source>
</evidence>
<comment type="similarity">
    <text evidence="1">Belongs to the plant acyltransferase family.</text>
</comment>
<evidence type="ECO:0000256" key="2">
    <source>
        <dbReference type="ARBA" id="ARBA00022679"/>
    </source>
</evidence>
<dbReference type="EMBL" id="PDCK01000042">
    <property type="protein sequence ID" value="PRQ40049.1"/>
    <property type="molecule type" value="Genomic_DNA"/>
</dbReference>
<dbReference type="OrthoDB" id="671439at2759"/>
<keyword evidence="3 4" id="KW-0012">Acyltransferase</keyword>
<dbReference type="Proteomes" id="UP000238479">
    <property type="component" value="Chromosome 4"/>
</dbReference>
<keyword evidence="2 4" id="KW-0808">Transferase</keyword>
<dbReference type="PANTHER" id="PTHR31623">
    <property type="entry name" value="F21J9.9"/>
    <property type="match status" value="1"/>
</dbReference>
<organism evidence="4 5">
    <name type="scientific">Rosa chinensis</name>
    <name type="common">China rose</name>
    <dbReference type="NCBI Taxonomy" id="74649"/>
    <lineage>
        <taxon>Eukaryota</taxon>
        <taxon>Viridiplantae</taxon>
        <taxon>Streptophyta</taxon>
        <taxon>Embryophyta</taxon>
        <taxon>Tracheophyta</taxon>
        <taxon>Spermatophyta</taxon>
        <taxon>Magnoliopsida</taxon>
        <taxon>eudicotyledons</taxon>
        <taxon>Gunneridae</taxon>
        <taxon>Pentapetalae</taxon>
        <taxon>rosids</taxon>
        <taxon>fabids</taxon>
        <taxon>Rosales</taxon>
        <taxon>Rosaceae</taxon>
        <taxon>Rosoideae</taxon>
        <taxon>Rosoideae incertae sedis</taxon>
        <taxon>Rosa</taxon>
    </lineage>
</organism>
<comment type="caution">
    <text evidence="4">The sequence shown here is derived from an EMBL/GenBank/DDBJ whole genome shotgun (WGS) entry which is preliminary data.</text>
</comment>
<dbReference type="GO" id="GO:0050636">
    <property type="term" value="F:vinorine synthase activity"/>
    <property type="evidence" value="ECO:0007669"/>
    <property type="project" value="UniProtKB-EC"/>
</dbReference>
<dbReference type="EC" id="2.3.1.160" evidence="4"/>
<evidence type="ECO:0000256" key="3">
    <source>
        <dbReference type="ARBA" id="ARBA00023315"/>
    </source>
</evidence>